<dbReference type="PANTHER" id="PTHR13759">
    <property type="entry name" value="TWINFILIN"/>
    <property type="match status" value="1"/>
</dbReference>
<dbReference type="GO" id="GO:0010976">
    <property type="term" value="P:positive regulation of neuron projection development"/>
    <property type="evidence" value="ECO:0007669"/>
    <property type="project" value="TreeGrafter"/>
</dbReference>
<dbReference type="EMBL" id="BGPR01000029">
    <property type="protein sequence ID" value="GBL82629.1"/>
    <property type="molecule type" value="Genomic_DNA"/>
</dbReference>
<proteinExistence type="predicted"/>
<reference evidence="2 3" key="1">
    <citation type="journal article" date="2019" name="Sci. Rep.">
        <title>Orb-weaving spider Araneus ventricosus genome elucidates the spidroin gene catalogue.</title>
        <authorList>
            <person name="Kono N."/>
            <person name="Nakamura H."/>
            <person name="Ohtoshi R."/>
            <person name="Moran D.A.P."/>
            <person name="Shinohara A."/>
            <person name="Yoshida Y."/>
            <person name="Fujiwara M."/>
            <person name="Mori M."/>
            <person name="Tomita M."/>
            <person name="Arakawa K."/>
        </authorList>
    </citation>
    <scope>NUCLEOTIDE SEQUENCE [LARGE SCALE GENOMIC DNA]</scope>
</reference>
<protein>
    <submittedName>
        <fullName evidence="2">Uncharacterized protein</fullName>
    </submittedName>
</protein>
<dbReference type="GO" id="GO:0051015">
    <property type="term" value="F:actin filament binding"/>
    <property type="evidence" value="ECO:0007669"/>
    <property type="project" value="TreeGrafter"/>
</dbReference>
<name>A0A4Y2ATP9_ARAVE</name>
<dbReference type="PANTHER" id="PTHR13759:SF1">
    <property type="entry name" value="TWINFILIN"/>
    <property type="match status" value="1"/>
</dbReference>
<accession>A0A4Y2ATP9</accession>
<dbReference type="SUPFAM" id="SSF55753">
    <property type="entry name" value="Actin depolymerizing proteins"/>
    <property type="match status" value="1"/>
</dbReference>
<dbReference type="GO" id="GO:0010591">
    <property type="term" value="P:regulation of lamellipodium assembly"/>
    <property type="evidence" value="ECO:0007669"/>
    <property type="project" value="TreeGrafter"/>
</dbReference>
<dbReference type="GO" id="GO:0030016">
    <property type="term" value="C:myofibril"/>
    <property type="evidence" value="ECO:0007669"/>
    <property type="project" value="TreeGrafter"/>
</dbReference>
<sequence>MSHQTGIQGSAELKEFFSRCKDGTIRAFKVAIKDEELVLEKSCESKGTWEQDILLPCLSNNFILHSFFQLM</sequence>
<dbReference type="AlphaFoldDB" id="A0A4Y2ATP9"/>
<evidence type="ECO:0000313" key="2">
    <source>
        <dbReference type="EMBL" id="GBL82629.1"/>
    </source>
</evidence>
<keyword evidence="3" id="KW-1185">Reference proteome</keyword>
<evidence type="ECO:0000313" key="3">
    <source>
        <dbReference type="Proteomes" id="UP000499080"/>
    </source>
</evidence>
<gene>
    <name evidence="2" type="ORF">AVEN_263705_1</name>
</gene>
<evidence type="ECO:0000256" key="1">
    <source>
        <dbReference type="ARBA" id="ARBA00023203"/>
    </source>
</evidence>
<dbReference type="Gene3D" id="3.40.20.10">
    <property type="entry name" value="Severin"/>
    <property type="match status" value="1"/>
</dbReference>
<dbReference type="InterPro" id="IPR029006">
    <property type="entry name" value="ADF-H/Gelsolin-like_dom_sf"/>
</dbReference>
<dbReference type="GO" id="GO:0003785">
    <property type="term" value="F:actin monomer binding"/>
    <property type="evidence" value="ECO:0007669"/>
    <property type="project" value="TreeGrafter"/>
</dbReference>
<dbReference type="GO" id="GO:0051016">
    <property type="term" value="P:barbed-end actin filament capping"/>
    <property type="evidence" value="ECO:0007669"/>
    <property type="project" value="TreeGrafter"/>
</dbReference>
<dbReference type="GO" id="GO:0005884">
    <property type="term" value="C:actin filament"/>
    <property type="evidence" value="ECO:0007669"/>
    <property type="project" value="TreeGrafter"/>
</dbReference>
<comment type="caution">
    <text evidence="2">The sequence shown here is derived from an EMBL/GenBank/DDBJ whole genome shotgun (WGS) entry which is preliminary data.</text>
</comment>
<dbReference type="InterPro" id="IPR028458">
    <property type="entry name" value="Twinfilin"/>
</dbReference>
<dbReference type="GO" id="GO:0030042">
    <property type="term" value="P:actin filament depolymerization"/>
    <property type="evidence" value="ECO:0007669"/>
    <property type="project" value="TreeGrafter"/>
</dbReference>
<dbReference type="OrthoDB" id="10006997at2759"/>
<dbReference type="Proteomes" id="UP000499080">
    <property type="component" value="Unassembled WGS sequence"/>
</dbReference>
<keyword evidence="1" id="KW-0009">Actin-binding</keyword>
<organism evidence="2 3">
    <name type="scientific">Araneus ventricosus</name>
    <name type="common">Orbweaver spider</name>
    <name type="synonym">Epeira ventricosa</name>
    <dbReference type="NCBI Taxonomy" id="182803"/>
    <lineage>
        <taxon>Eukaryota</taxon>
        <taxon>Metazoa</taxon>
        <taxon>Ecdysozoa</taxon>
        <taxon>Arthropoda</taxon>
        <taxon>Chelicerata</taxon>
        <taxon>Arachnida</taxon>
        <taxon>Araneae</taxon>
        <taxon>Araneomorphae</taxon>
        <taxon>Entelegynae</taxon>
        <taxon>Araneoidea</taxon>
        <taxon>Araneidae</taxon>
        <taxon>Araneus</taxon>
    </lineage>
</organism>